<sequence>SDLVFVEEHVGDALSDGEPAASLGAHEGALLDVDLEQRVVEAAEEVLGVQHRGVGLLGKLAVVDGAGGARKGLPFDLREDVAEKVGVELHLLLDPLLGLQAEGEAVGDALDVAGEHVVCQKPH</sequence>
<organism evidence="1">
    <name type="scientific">Musa acuminata subsp. malaccensis</name>
    <name type="common">Wild banana</name>
    <name type="synonym">Musa malaccensis</name>
    <dbReference type="NCBI Taxonomy" id="214687"/>
    <lineage>
        <taxon>Eukaryota</taxon>
        <taxon>Viridiplantae</taxon>
        <taxon>Streptophyta</taxon>
        <taxon>Embryophyta</taxon>
        <taxon>Tracheophyta</taxon>
        <taxon>Spermatophyta</taxon>
        <taxon>Magnoliopsida</taxon>
        <taxon>Liliopsida</taxon>
        <taxon>Zingiberales</taxon>
        <taxon>Musaceae</taxon>
        <taxon>Musa</taxon>
    </lineage>
</organism>
<protein>
    <submittedName>
        <fullName evidence="1">(wild Malaysian banana) hypothetical protein</fullName>
    </submittedName>
</protein>
<evidence type="ECO:0000313" key="1">
    <source>
        <dbReference type="EMBL" id="CAG1853979.1"/>
    </source>
</evidence>
<feature type="non-terminal residue" evidence="1">
    <location>
        <position position="123"/>
    </location>
</feature>
<proteinExistence type="predicted"/>
<dbReference type="EMBL" id="HG996476">
    <property type="protein sequence ID" value="CAG1853979.1"/>
    <property type="molecule type" value="Genomic_DNA"/>
</dbReference>
<accession>A0A8D7FHW8</accession>
<feature type="non-terminal residue" evidence="1">
    <location>
        <position position="1"/>
    </location>
</feature>
<name>A0A8D7FHW8_MUSAM</name>
<reference evidence="1" key="1">
    <citation type="submission" date="2021-03" db="EMBL/GenBank/DDBJ databases">
        <authorList>
            <consortium name="Genoscope - CEA"/>
            <person name="William W."/>
        </authorList>
    </citation>
    <scope>NUCLEOTIDE SEQUENCE</scope>
    <source>
        <strain evidence="1">Doubled-haploid Pahang</strain>
    </source>
</reference>
<dbReference type="AlphaFoldDB" id="A0A8D7FHW8"/>
<gene>
    <name evidence="1" type="ORF">GSMUA_322050.1</name>
</gene>